<dbReference type="InterPro" id="IPR016753">
    <property type="entry name" value="PBSX_Firmicutes"/>
</dbReference>
<comment type="caution">
    <text evidence="1">The sequence shown here is derived from an EMBL/GenBank/DDBJ whole genome shotgun (WGS) entry which is preliminary data.</text>
</comment>
<sequence>MGKKTVGYVSGGKYIKGSLKSKVKTEESTQIIDKFQSNYGTFNVVLPKYNPSVLADLGAENTYHFKAVRAKADDGSGVGWELLKKEDEVDDDVKEKVESLIEESDINNTFRKAFTDLDTISFMTIEVARQGRLSNRRIDNIHHVPSEFVRVHRHRNKYVQMVGGEYVWFKRVGYMKDVDIKTGKEYPHGSLPIEQRANEMYFYSKYSSDSTVYGTSDAIPALGAIYGDINRRNYNLSYFETGGMATWAVMVTGDIPQGEEDDNGDMSYVHEDINDLIEQVGSNPHGVMVYSIPNKTTGGNINVEFQKLSDEQKEVSFRDFRIDNRDEILSAHGVPPQRLGISETGNLGGGNTEEVDAIYKSTMVEPLNGVVEEFMNKIWIPSLGVDGLKFRLKRRDEKGVEHDIENLKFLFDAGAMTSEEVRELFKDKYNLSDKKIEENKEKLEIKE</sequence>
<proteinExistence type="predicted"/>
<name>A0A6I5A6M5_9BACI</name>
<dbReference type="EMBL" id="WMEQ01000026">
    <property type="protein sequence ID" value="MYL36026.1"/>
    <property type="molecule type" value="Genomic_DNA"/>
</dbReference>
<dbReference type="AlphaFoldDB" id="A0A6I5A6M5"/>
<evidence type="ECO:0000313" key="2">
    <source>
        <dbReference type="Proteomes" id="UP000468638"/>
    </source>
</evidence>
<dbReference type="OrthoDB" id="2936658at2"/>
<protein>
    <submittedName>
        <fullName evidence="1">Phage portal protein</fullName>
    </submittedName>
</protein>
<organism evidence="1 2">
    <name type="scientific">Pontibacillus yanchengensis</name>
    <dbReference type="NCBI Taxonomy" id="462910"/>
    <lineage>
        <taxon>Bacteria</taxon>
        <taxon>Bacillati</taxon>
        <taxon>Bacillota</taxon>
        <taxon>Bacilli</taxon>
        <taxon>Bacillales</taxon>
        <taxon>Bacillaceae</taxon>
        <taxon>Pontibacillus</taxon>
    </lineage>
</organism>
<dbReference type="Proteomes" id="UP000468638">
    <property type="component" value="Unassembled WGS sequence"/>
</dbReference>
<dbReference type="PIRSF" id="PIRSF019260">
    <property type="entry name" value="PBSX_XkdE_prd"/>
    <property type="match status" value="1"/>
</dbReference>
<gene>
    <name evidence="1" type="ORF">GLW05_20865</name>
</gene>
<accession>A0A6I5A6M5</accession>
<dbReference type="RefSeq" id="WP_160910325.1">
    <property type="nucleotide sequence ID" value="NZ_WMEQ01000026.1"/>
</dbReference>
<evidence type="ECO:0000313" key="1">
    <source>
        <dbReference type="EMBL" id="MYL36026.1"/>
    </source>
</evidence>
<dbReference type="InterPro" id="IPR006944">
    <property type="entry name" value="Phage/GTA_portal"/>
</dbReference>
<reference evidence="1 2" key="1">
    <citation type="submission" date="2019-11" db="EMBL/GenBank/DDBJ databases">
        <title>Genome sequences of 17 halophilic strains isolated from different environments.</title>
        <authorList>
            <person name="Furrow R.E."/>
        </authorList>
    </citation>
    <scope>NUCLEOTIDE SEQUENCE [LARGE SCALE GENOMIC DNA]</scope>
    <source>
        <strain evidence="1 2">22514_16_FS</strain>
    </source>
</reference>
<dbReference type="Pfam" id="PF04860">
    <property type="entry name" value="Phage_portal"/>
    <property type="match status" value="1"/>
</dbReference>